<evidence type="ECO:0000256" key="1">
    <source>
        <dbReference type="SAM" id="SignalP"/>
    </source>
</evidence>
<evidence type="ECO:0000259" key="2">
    <source>
        <dbReference type="Pfam" id="PF09084"/>
    </source>
</evidence>
<dbReference type="InterPro" id="IPR015168">
    <property type="entry name" value="SsuA/THI5"/>
</dbReference>
<dbReference type="Gene3D" id="3.40.190.10">
    <property type="entry name" value="Periplasmic binding protein-like II"/>
    <property type="match status" value="2"/>
</dbReference>
<dbReference type="PROSITE" id="PS51318">
    <property type="entry name" value="TAT"/>
    <property type="match status" value="1"/>
</dbReference>
<dbReference type="Pfam" id="PF09084">
    <property type="entry name" value="NMT1"/>
    <property type="match status" value="1"/>
</dbReference>
<protein>
    <submittedName>
        <fullName evidence="3">ABC transporter substrate-binding protein</fullName>
    </submittedName>
</protein>
<reference evidence="3 4" key="1">
    <citation type="submission" date="2018-11" db="EMBL/GenBank/DDBJ databases">
        <title>Draft genome sequence of Cellulomonas takizawaensis strain TKZ-21.</title>
        <authorList>
            <person name="Yamamura H."/>
            <person name="Hayashi T."/>
            <person name="Hamada M."/>
            <person name="Serisawa Y."/>
            <person name="Matsuyama K."/>
            <person name="Nakagawa Y."/>
            <person name="Otoguro M."/>
            <person name="Yanagida F."/>
            <person name="Hayakawa M."/>
        </authorList>
    </citation>
    <scope>NUCLEOTIDE SEQUENCE [LARGE SCALE GENOMIC DNA]</scope>
    <source>
        <strain evidence="3 4">TKZ-21</strain>
    </source>
</reference>
<dbReference type="PANTHER" id="PTHR30024:SF42">
    <property type="entry name" value="ALIPHATIC SULFONATES-BINDING PROTEIN-RELATED"/>
    <property type="match status" value="1"/>
</dbReference>
<feature type="domain" description="SsuA/THI5-like" evidence="2">
    <location>
        <begin position="78"/>
        <end position="263"/>
    </location>
</feature>
<feature type="chain" id="PRO_5019485102" evidence="1">
    <location>
        <begin position="24"/>
        <end position="334"/>
    </location>
</feature>
<dbReference type="OrthoDB" id="506623at2"/>
<evidence type="ECO:0000313" key="4">
    <source>
        <dbReference type="Proteomes" id="UP000288246"/>
    </source>
</evidence>
<organism evidence="3 4">
    <name type="scientific">Cellulomonas algicola</name>
    <dbReference type="NCBI Taxonomy" id="2071633"/>
    <lineage>
        <taxon>Bacteria</taxon>
        <taxon>Bacillati</taxon>
        <taxon>Actinomycetota</taxon>
        <taxon>Actinomycetes</taxon>
        <taxon>Micrococcales</taxon>
        <taxon>Cellulomonadaceae</taxon>
        <taxon>Cellulomonas</taxon>
    </lineage>
</organism>
<dbReference type="AlphaFoldDB" id="A0A401UWT3"/>
<gene>
    <name evidence="3" type="ORF">CTKZ_06260</name>
</gene>
<dbReference type="Proteomes" id="UP000288246">
    <property type="component" value="Unassembled WGS sequence"/>
</dbReference>
<feature type="signal peptide" evidence="1">
    <location>
        <begin position="1"/>
        <end position="23"/>
    </location>
</feature>
<comment type="caution">
    <text evidence="3">The sequence shown here is derived from an EMBL/GenBank/DDBJ whole genome shotgun (WGS) entry which is preliminary data.</text>
</comment>
<dbReference type="SUPFAM" id="SSF53850">
    <property type="entry name" value="Periplasmic binding protein-like II"/>
    <property type="match status" value="1"/>
</dbReference>
<evidence type="ECO:0000313" key="3">
    <source>
        <dbReference type="EMBL" id="GCD19064.1"/>
    </source>
</evidence>
<keyword evidence="1" id="KW-0732">Signal</keyword>
<dbReference type="EMBL" id="BHYL01000048">
    <property type="protein sequence ID" value="GCD19064.1"/>
    <property type="molecule type" value="Genomic_DNA"/>
</dbReference>
<sequence length="334" mass="33603">MTRRRTALAATATAAAALLTACAADGASGGGSTPADGTATTVRVADVSTANHLTLGRTSGLVDDALDEAGVAAQWLGPYTVPSVAYDALLTDQADVTTTDAAQLLTWAAEERDVVAFAVETTSGDDQGVVVGAGVPVTGVADLRGLTVAVGPTPGGVGDYVLAKALATVGLTSDDVQRVYLSESDATAEFVAGTVDAWATADEHFATAQSTPGAVVVARGDQVGSNDATVHVVSRTFAHEHPEAVRALFDGLAAQAAAVEDKPSAITDLYSRAGAPGDAIKVIGTFDVPEVAPLDDAGVERLRAFADDLVELGFLAVEPHMAHAVHDVTAGSGS</sequence>
<keyword evidence="4" id="KW-1185">Reference proteome</keyword>
<dbReference type="RefSeq" id="WP_160142816.1">
    <property type="nucleotide sequence ID" value="NZ_BHYL01000048.1"/>
</dbReference>
<accession>A0A401UWT3</accession>
<dbReference type="PANTHER" id="PTHR30024">
    <property type="entry name" value="ALIPHATIC SULFONATES-BINDING PROTEIN-RELATED"/>
    <property type="match status" value="1"/>
</dbReference>
<proteinExistence type="predicted"/>
<dbReference type="InterPro" id="IPR006311">
    <property type="entry name" value="TAT_signal"/>
</dbReference>
<dbReference type="PROSITE" id="PS51257">
    <property type="entry name" value="PROKAR_LIPOPROTEIN"/>
    <property type="match status" value="1"/>
</dbReference>
<name>A0A401UWT3_9CELL</name>